<proteinExistence type="predicted"/>
<dbReference type="SUPFAM" id="SSF47413">
    <property type="entry name" value="lambda repressor-like DNA-binding domains"/>
    <property type="match status" value="1"/>
</dbReference>
<dbReference type="PANTHER" id="PTHR46558">
    <property type="entry name" value="TRACRIPTIONAL REGULATORY PROTEIN-RELATED-RELATED"/>
    <property type="match status" value="1"/>
</dbReference>
<evidence type="ECO:0000313" key="4">
    <source>
        <dbReference type="Proteomes" id="UP000321934"/>
    </source>
</evidence>
<dbReference type="InterPro" id="IPR010982">
    <property type="entry name" value="Lambda_DNA-bd_dom_sf"/>
</dbReference>
<dbReference type="OrthoDB" id="9154356at2"/>
<keyword evidence="1" id="KW-0238">DNA-binding</keyword>
<dbReference type="Gene3D" id="1.10.260.40">
    <property type="entry name" value="lambda repressor-like DNA-binding domains"/>
    <property type="match status" value="1"/>
</dbReference>
<protein>
    <submittedName>
        <fullName evidence="3">Transcriptional regulator</fullName>
    </submittedName>
</protein>
<dbReference type="Pfam" id="PF01381">
    <property type="entry name" value="HTH_3"/>
    <property type="match status" value="1"/>
</dbReference>
<evidence type="ECO:0000313" key="3">
    <source>
        <dbReference type="EMBL" id="QED23001.1"/>
    </source>
</evidence>
<dbReference type="PROSITE" id="PS50943">
    <property type="entry name" value="HTH_CROC1"/>
    <property type="match status" value="1"/>
</dbReference>
<dbReference type="CDD" id="cd00093">
    <property type="entry name" value="HTH_XRE"/>
    <property type="match status" value="1"/>
</dbReference>
<dbReference type="InterPro" id="IPR001387">
    <property type="entry name" value="Cro/C1-type_HTH"/>
</dbReference>
<feature type="domain" description="HTH cro/C1-type" evidence="2">
    <location>
        <begin position="14"/>
        <end position="68"/>
    </location>
</feature>
<dbReference type="EMBL" id="CP029077">
    <property type="protein sequence ID" value="QED23001.1"/>
    <property type="molecule type" value="Genomic_DNA"/>
</dbReference>
<accession>A0A5B8XF73</accession>
<dbReference type="GO" id="GO:0003677">
    <property type="term" value="F:DNA binding"/>
    <property type="evidence" value="ECO:0007669"/>
    <property type="project" value="UniProtKB-KW"/>
</dbReference>
<dbReference type="PANTHER" id="PTHR46558:SF4">
    <property type="entry name" value="DNA-BIDING PHAGE PROTEIN"/>
    <property type="match status" value="1"/>
</dbReference>
<dbReference type="Proteomes" id="UP000321934">
    <property type="component" value="Chromosome"/>
</dbReference>
<reference evidence="3 4" key="1">
    <citation type="journal article" date="2019" name="ISME J.">
        <title>Deianiraea, an extracellular bacterium associated with the ciliate Paramecium, suggests an alternative scenario for the evolution of Rickettsiales.</title>
        <authorList>
            <person name="Castelli M."/>
            <person name="Sabaneyeva E."/>
            <person name="Lanzoni O."/>
            <person name="Lebedeva N."/>
            <person name="Floriano A.M."/>
            <person name="Gaiarsa S."/>
            <person name="Benken K."/>
            <person name="Modeo L."/>
            <person name="Bandi C."/>
            <person name="Potekhin A."/>
            <person name="Sassera D."/>
            <person name="Petroni G."/>
        </authorList>
    </citation>
    <scope>NUCLEOTIDE SEQUENCE [LARGE SCALE GENOMIC DNA]</scope>
    <source>
        <strain evidence="3">CyL4-1</strain>
    </source>
</reference>
<name>A0A5B8XF73_9RICK</name>
<dbReference type="SMART" id="SM00530">
    <property type="entry name" value="HTH_XRE"/>
    <property type="match status" value="1"/>
</dbReference>
<gene>
    <name evidence="3" type="ORF">Deia_00193</name>
</gene>
<dbReference type="RefSeq" id="WP_146820303.1">
    <property type="nucleotide sequence ID" value="NZ_CP029077.1"/>
</dbReference>
<evidence type="ECO:0000256" key="1">
    <source>
        <dbReference type="ARBA" id="ARBA00023125"/>
    </source>
</evidence>
<organism evidence="3 4">
    <name type="scientific">Candidatus Deianiraea vastatrix</name>
    <dbReference type="NCBI Taxonomy" id="2163644"/>
    <lineage>
        <taxon>Bacteria</taxon>
        <taxon>Pseudomonadati</taxon>
        <taxon>Pseudomonadota</taxon>
        <taxon>Alphaproteobacteria</taxon>
        <taxon>Rickettsiales</taxon>
        <taxon>Candidatus Deianiraeaceae</taxon>
        <taxon>Candidatus Deianiraea</taxon>
    </lineage>
</organism>
<keyword evidence="4" id="KW-1185">Reference proteome</keyword>
<dbReference type="AlphaFoldDB" id="A0A5B8XF73"/>
<evidence type="ECO:0000259" key="2">
    <source>
        <dbReference type="PROSITE" id="PS50943"/>
    </source>
</evidence>
<sequence length="114" mass="12740">MKDIEIRKILGDRLAFFRKQKGFTQESLAAKIEKSVDTISNIERAKNAVSFEIVVMIASVLEVSLDDLMSFPNAGNRKSSDYKYIKRVINALDGKSEKVKSVAVKVLEEVCGVE</sequence>